<dbReference type="Proteomes" id="UP001054889">
    <property type="component" value="Unassembled WGS sequence"/>
</dbReference>
<dbReference type="EMBL" id="BQKI01000026">
    <property type="protein sequence ID" value="GJN12853.1"/>
    <property type="molecule type" value="Genomic_DNA"/>
</dbReference>
<evidence type="ECO:0000313" key="3">
    <source>
        <dbReference type="Proteomes" id="UP001054889"/>
    </source>
</evidence>
<reference evidence="2" key="2">
    <citation type="submission" date="2021-12" db="EMBL/GenBank/DDBJ databases">
        <title>Resequencing data analysis of finger millet.</title>
        <authorList>
            <person name="Hatakeyama M."/>
            <person name="Aluri S."/>
            <person name="Balachadran M.T."/>
            <person name="Sivarajan S.R."/>
            <person name="Poveda L."/>
            <person name="Shimizu-Inatsugi R."/>
            <person name="Schlapbach R."/>
            <person name="Sreeman S.M."/>
            <person name="Shimizu K.K."/>
        </authorList>
    </citation>
    <scope>NUCLEOTIDE SEQUENCE</scope>
</reference>
<accession>A0AAV5DPG4</accession>
<feature type="compositionally biased region" description="Basic residues" evidence="1">
    <location>
        <begin position="65"/>
        <end position="74"/>
    </location>
</feature>
<comment type="caution">
    <text evidence="2">The sequence shown here is derived from an EMBL/GenBank/DDBJ whole genome shotgun (WGS) entry which is preliminary data.</text>
</comment>
<name>A0AAV5DPG4_ELECO</name>
<organism evidence="2 3">
    <name type="scientific">Eleusine coracana subsp. coracana</name>
    <dbReference type="NCBI Taxonomy" id="191504"/>
    <lineage>
        <taxon>Eukaryota</taxon>
        <taxon>Viridiplantae</taxon>
        <taxon>Streptophyta</taxon>
        <taxon>Embryophyta</taxon>
        <taxon>Tracheophyta</taxon>
        <taxon>Spermatophyta</taxon>
        <taxon>Magnoliopsida</taxon>
        <taxon>Liliopsida</taxon>
        <taxon>Poales</taxon>
        <taxon>Poaceae</taxon>
        <taxon>PACMAD clade</taxon>
        <taxon>Chloridoideae</taxon>
        <taxon>Cynodonteae</taxon>
        <taxon>Eleusininae</taxon>
        <taxon>Eleusine</taxon>
    </lineage>
</organism>
<evidence type="ECO:0000313" key="2">
    <source>
        <dbReference type="EMBL" id="GJN12853.1"/>
    </source>
</evidence>
<protein>
    <submittedName>
        <fullName evidence="2">Uncharacterized protein</fullName>
    </submittedName>
</protein>
<sequence>MQLNGSVDERSHWCSQLLRLELPPCPCRGGPASPSRNCCARGGVASPRPHTAVVPVSRSPSLAIRSRRRSRAKVPRLAPRISRQGCRVDLNRGGGGSGERGRCGVIDVWVRASGYDCGGKSPFR</sequence>
<dbReference type="AlphaFoldDB" id="A0AAV5DPG4"/>
<proteinExistence type="predicted"/>
<gene>
    <name evidence="2" type="primary">ga31168</name>
    <name evidence="2" type="ORF">PR202_ga31168</name>
</gene>
<reference evidence="2" key="1">
    <citation type="journal article" date="2018" name="DNA Res.">
        <title>Multiple hybrid de novo genome assembly of finger millet, an orphan allotetraploid crop.</title>
        <authorList>
            <person name="Hatakeyama M."/>
            <person name="Aluri S."/>
            <person name="Balachadran M.T."/>
            <person name="Sivarajan S.R."/>
            <person name="Patrignani A."/>
            <person name="Gruter S."/>
            <person name="Poveda L."/>
            <person name="Shimizu-Inatsugi R."/>
            <person name="Baeten J."/>
            <person name="Francoijs K.J."/>
            <person name="Nataraja K.N."/>
            <person name="Reddy Y.A.N."/>
            <person name="Phadnis S."/>
            <person name="Ravikumar R.L."/>
            <person name="Schlapbach R."/>
            <person name="Sreeman S.M."/>
            <person name="Shimizu K.K."/>
        </authorList>
    </citation>
    <scope>NUCLEOTIDE SEQUENCE</scope>
</reference>
<evidence type="ECO:0000256" key="1">
    <source>
        <dbReference type="SAM" id="MobiDB-lite"/>
    </source>
</evidence>
<keyword evidence="3" id="KW-1185">Reference proteome</keyword>
<feature type="region of interest" description="Disordered" evidence="1">
    <location>
        <begin position="44"/>
        <end position="76"/>
    </location>
</feature>